<keyword evidence="2" id="KW-1185">Reference proteome</keyword>
<dbReference type="PANTHER" id="PTHR46328:SF27">
    <property type="entry name" value="OS12G0287500 PROTEIN"/>
    <property type="match status" value="1"/>
</dbReference>
<dbReference type="Proteomes" id="UP000515124">
    <property type="component" value="Unplaced"/>
</dbReference>
<organism evidence="2 3">
    <name type="scientific">Prunus avium</name>
    <name type="common">Cherry</name>
    <name type="synonym">Cerasus avium</name>
    <dbReference type="NCBI Taxonomy" id="42229"/>
    <lineage>
        <taxon>Eukaryota</taxon>
        <taxon>Viridiplantae</taxon>
        <taxon>Streptophyta</taxon>
        <taxon>Embryophyta</taxon>
        <taxon>Tracheophyta</taxon>
        <taxon>Spermatophyta</taxon>
        <taxon>Magnoliopsida</taxon>
        <taxon>eudicotyledons</taxon>
        <taxon>Gunneridae</taxon>
        <taxon>Pentapetalae</taxon>
        <taxon>rosids</taxon>
        <taxon>fabids</taxon>
        <taxon>Rosales</taxon>
        <taxon>Rosaceae</taxon>
        <taxon>Amygdaloideae</taxon>
        <taxon>Amygdaleae</taxon>
        <taxon>Prunus</taxon>
    </lineage>
</organism>
<dbReference type="GeneID" id="110765371"/>
<dbReference type="RefSeq" id="XP_021824176.1">
    <property type="nucleotide sequence ID" value="XM_021968484.1"/>
</dbReference>
<evidence type="ECO:0000259" key="1">
    <source>
        <dbReference type="Pfam" id="PF03101"/>
    </source>
</evidence>
<evidence type="ECO:0000313" key="3">
    <source>
        <dbReference type="RefSeq" id="XP_021824176.1"/>
    </source>
</evidence>
<dbReference type="Pfam" id="PF03101">
    <property type="entry name" value="FAR1"/>
    <property type="match status" value="1"/>
</dbReference>
<reference evidence="3" key="1">
    <citation type="submission" date="2025-08" db="UniProtKB">
        <authorList>
            <consortium name="RefSeq"/>
        </authorList>
    </citation>
    <scope>IDENTIFICATION</scope>
</reference>
<dbReference type="PANTHER" id="PTHR46328">
    <property type="entry name" value="FAR-RED IMPAIRED RESPONSIVE (FAR1) FAMILY PROTEIN-RELATED"/>
    <property type="match status" value="1"/>
</dbReference>
<protein>
    <submittedName>
        <fullName evidence="3">Protein FAR1-RELATED SEQUENCE 5-like</fullName>
    </submittedName>
</protein>
<gene>
    <name evidence="3" type="primary">LOC110765371</name>
</gene>
<dbReference type="AlphaFoldDB" id="A0A6P5TAC6"/>
<sequence>MQAHTATVLMDHEEDEFRATYSNDGKESVDCIHLDSDSESLDLLDHNGQIEELTRKFGDVPTLGMSFNNEQEAYQYYNSYARGVGFSVRKLRVNKDKNGVIHKREFCCSCEGFYRKKTTPKKKREQRRFGCKAMLGIKLNRDGKYVVKNFVAEHNHDLVPLSSSHLLRSQRTIEPSQ</sequence>
<dbReference type="KEGG" id="pavi:110765371"/>
<feature type="domain" description="FAR1" evidence="1">
    <location>
        <begin position="75"/>
        <end position="160"/>
    </location>
</feature>
<evidence type="ECO:0000313" key="2">
    <source>
        <dbReference type="Proteomes" id="UP000515124"/>
    </source>
</evidence>
<dbReference type="InterPro" id="IPR004330">
    <property type="entry name" value="FAR1_DNA_bnd_dom"/>
</dbReference>
<proteinExistence type="predicted"/>
<name>A0A6P5TAC6_PRUAV</name>
<feature type="non-terminal residue" evidence="3">
    <location>
        <position position="177"/>
    </location>
</feature>
<accession>A0A6P5TAC6</accession>